<evidence type="ECO:0000313" key="3">
    <source>
        <dbReference type="Proteomes" id="UP000719412"/>
    </source>
</evidence>
<evidence type="ECO:0000313" key="2">
    <source>
        <dbReference type="EMBL" id="KAH0816504.1"/>
    </source>
</evidence>
<proteinExistence type="predicted"/>
<organism evidence="2 3">
    <name type="scientific">Tenebrio molitor</name>
    <name type="common">Yellow mealworm beetle</name>
    <dbReference type="NCBI Taxonomy" id="7067"/>
    <lineage>
        <taxon>Eukaryota</taxon>
        <taxon>Metazoa</taxon>
        <taxon>Ecdysozoa</taxon>
        <taxon>Arthropoda</taxon>
        <taxon>Hexapoda</taxon>
        <taxon>Insecta</taxon>
        <taxon>Pterygota</taxon>
        <taxon>Neoptera</taxon>
        <taxon>Endopterygota</taxon>
        <taxon>Coleoptera</taxon>
        <taxon>Polyphaga</taxon>
        <taxon>Cucujiformia</taxon>
        <taxon>Tenebrionidae</taxon>
        <taxon>Tenebrio</taxon>
    </lineage>
</organism>
<gene>
    <name evidence="2" type="ORF">GEV33_006287</name>
</gene>
<feature type="region of interest" description="Disordered" evidence="1">
    <location>
        <begin position="331"/>
        <end position="354"/>
    </location>
</feature>
<keyword evidence="3" id="KW-1185">Reference proteome</keyword>
<reference evidence="2" key="1">
    <citation type="journal article" date="2020" name="J Insects Food Feed">
        <title>The yellow mealworm (Tenebrio molitor) genome: a resource for the emerging insects as food and feed industry.</title>
        <authorList>
            <person name="Eriksson T."/>
            <person name="Andere A."/>
            <person name="Kelstrup H."/>
            <person name="Emery V."/>
            <person name="Picard C."/>
        </authorList>
    </citation>
    <scope>NUCLEOTIDE SEQUENCE</scope>
    <source>
        <strain evidence="2">Stoneville</strain>
        <tissue evidence="2">Whole head</tissue>
    </source>
</reference>
<name>A0A8J6LBZ5_TENMO</name>
<accession>A0A8J6LBZ5</accession>
<dbReference type="Proteomes" id="UP000719412">
    <property type="component" value="Unassembled WGS sequence"/>
</dbReference>
<reference evidence="2" key="2">
    <citation type="submission" date="2021-08" db="EMBL/GenBank/DDBJ databases">
        <authorList>
            <person name="Eriksson T."/>
        </authorList>
    </citation>
    <scope>NUCLEOTIDE SEQUENCE</scope>
    <source>
        <strain evidence="2">Stoneville</strain>
        <tissue evidence="2">Whole head</tissue>
    </source>
</reference>
<dbReference type="EMBL" id="JABDTM020021429">
    <property type="protein sequence ID" value="KAH0816504.1"/>
    <property type="molecule type" value="Genomic_DNA"/>
</dbReference>
<comment type="caution">
    <text evidence="2">The sequence shown here is derived from an EMBL/GenBank/DDBJ whole genome shotgun (WGS) entry which is preliminary data.</text>
</comment>
<sequence length="419" mass="48403">METVDDVRVLFGRPMRGKYHKGPPRGTDPRYKIVLPAGRRTSETTICLPIKRSGRPPNHTVLCVTDVRGSQFMCGTKRGGKPIGLAGALPRERTLSGNVYTLTGRTWGTDPRALREIYNGAIRPVLLYGAGVWGERSSDPRIQRYLRTAQRKVLFAERPHPAEPERKWEELAKDDTPRTWFWTDASRKEENTTVGIVRNEAGQRGMDINFVTDSRVVLDMLTKRRRGTEHAIHKELKRIEDEGSTVKLWWSSDQHKGIAEADKIAKKTREKPEEFLEERITHGIMTVDMRPKPTSKGWNHKAVCLLAGHSPFRGYLRRFHLSETTAYHRGVRRRREEGSQGGIEKTAGGHRGRGAFLFPVNRQIKDEEVRYCNKFAEETKMEEKHGPEKRTTRKAMKTGEIRKNFIYYLYEWRRMNGRR</sequence>
<dbReference type="AlphaFoldDB" id="A0A8J6LBZ5"/>
<protein>
    <submittedName>
        <fullName evidence="2">Uncharacterized protein</fullName>
    </submittedName>
</protein>
<evidence type="ECO:0000256" key="1">
    <source>
        <dbReference type="SAM" id="MobiDB-lite"/>
    </source>
</evidence>